<organism evidence="2 3">
    <name type="scientific">Catenaria anguillulae PL171</name>
    <dbReference type="NCBI Taxonomy" id="765915"/>
    <lineage>
        <taxon>Eukaryota</taxon>
        <taxon>Fungi</taxon>
        <taxon>Fungi incertae sedis</taxon>
        <taxon>Blastocladiomycota</taxon>
        <taxon>Blastocladiomycetes</taxon>
        <taxon>Blastocladiales</taxon>
        <taxon>Catenariaceae</taxon>
        <taxon>Catenaria</taxon>
    </lineage>
</organism>
<accession>A0A1Y2HHU3</accession>
<gene>
    <name evidence="2" type="ORF">BCR44DRAFT_1437157</name>
</gene>
<evidence type="ECO:0000259" key="1">
    <source>
        <dbReference type="Pfam" id="PF00652"/>
    </source>
</evidence>
<feature type="domain" description="Ricin B lectin" evidence="1">
    <location>
        <begin position="39"/>
        <end position="124"/>
    </location>
</feature>
<protein>
    <recommendedName>
        <fullName evidence="1">Ricin B lectin domain-containing protein</fullName>
    </recommendedName>
</protein>
<dbReference type="EMBL" id="MCFL01000031">
    <property type="protein sequence ID" value="ORZ34125.1"/>
    <property type="molecule type" value="Genomic_DNA"/>
</dbReference>
<name>A0A1Y2HHU3_9FUNG</name>
<dbReference type="Gene3D" id="2.80.10.50">
    <property type="match status" value="1"/>
</dbReference>
<evidence type="ECO:0000313" key="2">
    <source>
        <dbReference type="EMBL" id="ORZ34125.1"/>
    </source>
</evidence>
<proteinExistence type="predicted"/>
<dbReference type="AlphaFoldDB" id="A0A1Y2HHU3"/>
<dbReference type="SUPFAM" id="SSF50370">
    <property type="entry name" value="Ricin B-like lectins"/>
    <property type="match status" value="1"/>
</dbReference>
<evidence type="ECO:0000313" key="3">
    <source>
        <dbReference type="Proteomes" id="UP000193411"/>
    </source>
</evidence>
<keyword evidence="3" id="KW-1185">Reference proteome</keyword>
<reference evidence="2 3" key="1">
    <citation type="submission" date="2016-07" db="EMBL/GenBank/DDBJ databases">
        <title>Pervasive Adenine N6-methylation of Active Genes in Fungi.</title>
        <authorList>
            <consortium name="DOE Joint Genome Institute"/>
            <person name="Mondo S.J."/>
            <person name="Dannebaum R.O."/>
            <person name="Kuo R.C."/>
            <person name="Labutti K."/>
            <person name="Haridas S."/>
            <person name="Kuo A."/>
            <person name="Salamov A."/>
            <person name="Ahrendt S.R."/>
            <person name="Lipzen A."/>
            <person name="Sullivan W."/>
            <person name="Andreopoulos W.B."/>
            <person name="Clum A."/>
            <person name="Lindquist E."/>
            <person name="Daum C."/>
            <person name="Ramamoorthy G.K."/>
            <person name="Gryganskyi A."/>
            <person name="Culley D."/>
            <person name="Magnuson J.K."/>
            <person name="James T.Y."/>
            <person name="O'Malley M.A."/>
            <person name="Stajich J.E."/>
            <person name="Spatafora J.W."/>
            <person name="Visel A."/>
            <person name="Grigoriev I.V."/>
        </authorList>
    </citation>
    <scope>NUCLEOTIDE SEQUENCE [LARGE SCALE GENOMIC DNA]</scope>
    <source>
        <strain evidence="2 3">PL171</strain>
    </source>
</reference>
<sequence>MWSCNLNKHAQLFEFESFGDPMPVRTAFYTSIISKGPRGETYCLDVAGGVAFEGQVVRWWECNKSKAQNWLLRGDAVGRSPHTIISAIDKSLCLDMEAGRAGNRDGQRMRLWRCLDNDQAHHFEVGRWPHECR</sequence>
<dbReference type="Pfam" id="PF00652">
    <property type="entry name" value="Ricin_B_lectin"/>
    <property type="match status" value="1"/>
</dbReference>
<dbReference type="PROSITE" id="PS50231">
    <property type="entry name" value="RICIN_B_LECTIN"/>
    <property type="match status" value="1"/>
</dbReference>
<dbReference type="CDD" id="cd00161">
    <property type="entry name" value="beta-trefoil_Ricin-like"/>
    <property type="match status" value="1"/>
</dbReference>
<comment type="caution">
    <text evidence="2">The sequence shown here is derived from an EMBL/GenBank/DDBJ whole genome shotgun (WGS) entry which is preliminary data.</text>
</comment>
<dbReference type="InterPro" id="IPR000772">
    <property type="entry name" value="Ricin_B_lectin"/>
</dbReference>
<dbReference type="InterPro" id="IPR035992">
    <property type="entry name" value="Ricin_B-like_lectins"/>
</dbReference>
<dbReference type="Proteomes" id="UP000193411">
    <property type="component" value="Unassembled WGS sequence"/>
</dbReference>
<dbReference type="OrthoDB" id="6770063at2759"/>